<dbReference type="PANTHER" id="PTHR23151">
    <property type="entry name" value="DIHYDROLIPOAMIDE ACETYL/SUCCINYL-TRANSFERASE-RELATED"/>
    <property type="match status" value="1"/>
</dbReference>
<feature type="compositionally biased region" description="Polar residues" evidence="5">
    <location>
        <begin position="109"/>
        <end position="118"/>
    </location>
</feature>
<reference evidence="8 9" key="1">
    <citation type="submission" date="2020-08" db="EMBL/GenBank/DDBJ databases">
        <title>Genomic Encyclopedia of Type Strains, Phase IV (KMG-V): Genome sequencing to study the core and pangenomes of soil and plant-associated prokaryotes.</title>
        <authorList>
            <person name="Whitman W."/>
        </authorList>
    </citation>
    <scope>NUCLEOTIDE SEQUENCE [LARGE SCALE GENOMIC DNA]</scope>
    <source>
        <strain evidence="8 9">M8US30</strain>
    </source>
</reference>
<dbReference type="Pfam" id="PF02817">
    <property type="entry name" value="E3_binding"/>
    <property type="match status" value="1"/>
</dbReference>
<evidence type="ECO:0000256" key="5">
    <source>
        <dbReference type="SAM" id="MobiDB-lite"/>
    </source>
</evidence>
<dbReference type="InterPro" id="IPR003016">
    <property type="entry name" value="2-oxoA_DH_lipoyl-BS"/>
</dbReference>
<dbReference type="InterPro" id="IPR045257">
    <property type="entry name" value="E2/Pdx1"/>
</dbReference>
<dbReference type="InterPro" id="IPR023213">
    <property type="entry name" value="CAT-like_dom_sf"/>
</dbReference>
<dbReference type="Pfam" id="PF00198">
    <property type="entry name" value="2-oxoacid_dh"/>
    <property type="match status" value="1"/>
</dbReference>
<protein>
    <recommendedName>
        <fullName evidence="4">Dihydrolipoamide acetyltransferase component of pyruvate dehydrogenase complex</fullName>
        <ecNumber evidence="4">2.3.1.-</ecNumber>
    </recommendedName>
</protein>
<keyword evidence="4 8" id="KW-0012">Acyltransferase</keyword>
<evidence type="ECO:0000313" key="8">
    <source>
        <dbReference type="EMBL" id="MBB5343827.1"/>
    </source>
</evidence>
<dbReference type="PROSITE" id="PS51826">
    <property type="entry name" value="PSBD"/>
    <property type="match status" value="1"/>
</dbReference>
<dbReference type="EMBL" id="JACHDZ010000002">
    <property type="protein sequence ID" value="MBB5343827.1"/>
    <property type="molecule type" value="Genomic_DNA"/>
</dbReference>
<keyword evidence="3 4" id="KW-0450">Lipoyl</keyword>
<name>A0A7W8J9K1_9BACT</name>
<dbReference type="GO" id="GO:0045254">
    <property type="term" value="C:pyruvate dehydrogenase complex"/>
    <property type="evidence" value="ECO:0007669"/>
    <property type="project" value="InterPro"/>
</dbReference>
<evidence type="ECO:0000259" key="7">
    <source>
        <dbReference type="PROSITE" id="PS51826"/>
    </source>
</evidence>
<dbReference type="InterPro" id="IPR004167">
    <property type="entry name" value="PSBD"/>
</dbReference>
<dbReference type="SUPFAM" id="SSF52777">
    <property type="entry name" value="CoA-dependent acyltransferases"/>
    <property type="match status" value="1"/>
</dbReference>
<evidence type="ECO:0000256" key="3">
    <source>
        <dbReference type="ARBA" id="ARBA00022823"/>
    </source>
</evidence>
<dbReference type="Gene3D" id="3.30.559.10">
    <property type="entry name" value="Chloramphenicol acetyltransferase-like domain"/>
    <property type="match status" value="1"/>
</dbReference>
<proteinExistence type="inferred from homology"/>
<sequence length="395" mass="41743">MAISVVMPALEMAQETGKLVSWLKKEGDKVSKGDLLLEIETDKAVMEVEATADGVLGGITGEVGTDIPVGQTIAWILKPGEEVPAEAKPHTPAVAPVVGAPVSSDETSRQPVTSNSAARVSPKARRLAKDNDIDLNSVQGSGEGGEILASDIQALIDGGPKNAPAPAVQHESLSSIGRLMAERTVQSWTTVPHFFLQRDVDATALNSLRAALGPEVERSSGVKLTHTDILVALVARALARHPRVNASWIDNGVRLNPDVNVSIAMAVEDGVVAPVVHNANTATLGEIAKQRRELTDRAKAGRLRPTDFAGGTFTVSNLGMFHIDSFCAIITPPQAAILAVGQIVERAVAVDGVIVVRPIFSLTISCDHRVLDGAKAATFLHDLAESIREPDLWLK</sequence>
<dbReference type="PROSITE" id="PS00189">
    <property type="entry name" value="LIPOYL"/>
    <property type="match status" value="1"/>
</dbReference>
<dbReference type="Gene3D" id="4.10.320.10">
    <property type="entry name" value="E3-binding domain"/>
    <property type="match status" value="1"/>
</dbReference>
<dbReference type="SUPFAM" id="SSF51230">
    <property type="entry name" value="Single hybrid motif"/>
    <property type="match status" value="1"/>
</dbReference>
<dbReference type="PANTHER" id="PTHR23151:SF90">
    <property type="entry name" value="DIHYDROLIPOYLLYSINE-RESIDUE ACETYLTRANSFERASE COMPONENT OF PYRUVATE DEHYDROGENASE COMPLEX, MITOCHONDRIAL-RELATED"/>
    <property type="match status" value="1"/>
</dbReference>
<dbReference type="SUPFAM" id="SSF47005">
    <property type="entry name" value="Peripheral subunit-binding domain of 2-oxo acid dehydrogenase complex"/>
    <property type="match status" value="1"/>
</dbReference>
<feature type="domain" description="Lipoyl-binding" evidence="6">
    <location>
        <begin position="2"/>
        <end position="80"/>
    </location>
</feature>
<dbReference type="InterPro" id="IPR000089">
    <property type="entry name" value="Biotin_lipoyl"/>
</dbReference>
<dbReference type="AlphaFoldDB" id="A0A7W8J9K1"/>
<dbReference type="Proteomes" id="UP000569092">
    <property type="component" value="Unassembled WGS sequence"/>
</dbReference>
<gene>
    <name evidence="8" type="ORF">HDF10_001802</name>
</gene>
<evidence type="ECO:0000256" key="2">
    <source>
        <dbReference type="ARBA" id="ARBA00007317"/>
    </source>
</evidence>
<evidence type="ECO:0000259" key="6">
    <source>
        <dbReference type="PROSITE" id="PS50968"/>
    </source>
</evidence>
<dbReference type="CDD" id="cd06849">
    <property type="entry name" value="lipoyl_domain"/>
    <property type="match status" value="1"/>
</dbReference>
<dbReference type="InterPro" id="IPR036625">
    <property type="entry name" value="E3-bd_dom_sf"/>
</dbReference>
<dbReference type="GO" id="GO:0006086">
    <property type="term" value="P:pyruvate decarboxylation to acetyl-CoA"/>
    <property type="evidence" value="ECO:0007669"/>
    <property type="project" value="InterPro"/>
</dbReference>
<dbReference type="Gene3D" id="2.40.50.100">
    <property type="match status" value="1"/>
</dbReference>
<dbReference type="EC" id="2.3.1.-" evidence="4"/>
<keyword evidence="8" id="KW-0670">Pyruvate</keyword>
<evidence type="ECO:0000256" key="1">
    <source>
        <dbReference type="ARBA" id="ARBA00001938"/>
    </source>
</evidence>
<comment type="caution">
    <text evidence="8">The sequence shown here is derived from an EMBL/GenBank/DDBJ whole genome shotgun (WGS) entry which is preliminary data.</text>
</comment>
<dbReference type="InterPro" id="IPR001078">
    <property type="entry name" value="2-oxoacid_DH_actylTfrase"/>
</dbReference>
<comment type="similarity">
    <text evidence="2 4">Belongs to the 2-oxoacid dehydrogenase family.</text>
</comment>
<accession>A0A7W8J9K1</accession>
<dbReference type="InterPro" id="IPR011053">
    <property type="entry name" value="Single_hybrid_motif"/>
</dbReference>
<dbReference type="GO" id="GO:0016746">
    <property type="term" value="F:acyltransferase activity"/>
    <property type="evidence" value="ECO:0007669"/>
    <property type="project" value="UniProtKB-KW"/>
</dbReference>
<feature type="domain" description="Peripheral subunit-binding (PSBD)" evidence="7">
    <location>
        <begin position="119"/>
        <end position="156"/>
    </location>
</feature>
<keyword evidence="4 8" id="KW-0808">Transferase</keyword>
<evidence type="ECO:0000256" key="4">
    <source>
        <dbReference type="RuleBase" id="RU003423"/>
    </source>
</evidence>
<dbReference type="PROSITE" id="PS50968">
    <property type="entry name" value="BIOTINYL_LIPOYL"/>
    <property type="match status" value="1"/>
</dbReference>
<feature type="region of interest" description="Disordered" evidence="5">
    <location>
        <begin position="95"/>
        <end position="124"/>
    </location>
</feature>
<comment type="cofactor">
    <cofactor evidence="1 4">
        <name>(R)-lipoate</name>
        <dbReference type="ChEBI" id="CHEBI:83088"/>
    </cofactor>
</comment>
<organism evidence="8 9">
    <name type="scientific">Tunturiibacter lichenicola</name>
    <dbReference type="NCBI Taxonomy" id="2051959"/>
    <lineage>
        <taxon>Bacteria</taxon>
        <taxon>Pseudomonadati</taxon>
        <taxon>Acidobacteriota</taxon>
        <taxon>Terriglobia</taxon>
        <taxon>Terriglobales</taxon>
        <taxon>Acidobacteriaceae</taxon>
        <taxon>Tunturiibacter</taxon>
    </lineage>
</organism>
<evidence type="ECO:0000313" key="9">
    <source>
        <dbReference type="Proteomes" id="UP000569092"/>
    </source>
</evidence>
<dbReference type="Pfam" id="PF00364">
    <property type="entry name" value="Biotin_lipoyl"/>
    <property type="match status" value="1"/>
</dbReference>